<organism evidence="2 3">
    <name type="scientific">Zizania palustris</name>
    <name type="common">Northern wild rice</name>
    <dbReference type="NCBI Taxonomy" id="103762"/>
    <lineage>
        <taxon>Eukaryota</taxon>
        <taxon>Viridiplantae</taxon>
        <taxon>Streptophyta</taxon>
        <taxon>Embryophyta</taxon>
        <taxon>Tracheophyta</taxon>
        <taxon>Spermatophyta</taxon>
        <taxon>Magnoliopsida</taxon>
        <taxon>Liliopsida</taxon>
        <taxon>Poales</taxon>
        <taxon>Poaceae</taxon>
        <taxon>BOP clade</taxon>
        <taxon>Oryzoideae</taxon>
        <taxon>Oryzeae</taxon>
        <taxon>Zizaniinae</taxon>
        <taxon>Zizania</taxon>
    </lineage>
</organism>
<comment type="caution">
    <text evidence="2">The sequence shown here is derived from an EMBL/GenBank/DDBJ whole genome shotgun (WGS) entry which is preliminary data.</text>
</comment>
<dbReference type="Proteomes" id="UP000729402">
    <property type="component" value="Unassembled WGS sequence"/>
</dbReference>
<reference evidence="2" key="1">
    <citation type="journal article" date="2021" name="bioRxiv">
        <title>Whole Genome Assembly and Annotation of Northern Wild Rice, Zizania palustris L., Supports a Whole Genome Duplication in the Zizania Genus.</title>
        <authorList>
            <person name="Haas M."/>
            <person name="Kono T."/>
            <person name="Macchietto M."/>
            <person name="Millas R."/>
            <person name="McGilp L."/>
            <person name="Shao M."/>
            <person name="Duquette J."/>
            <person name="Hirsch C.N."/>
            <person name="Kimball J."/>
        </authorList>
    </citation>
    <scope>NUCLEOTIDE SEQUENCE</scope>
    <source>
        <tissue evidence="2">Fresh leaf tissue</tissue>
    </source>
</reference>
<reference evidence="2" key="2">
    <citation type="submission" date="2021-02" db="EMBL/GenBank/DDBJ databases">
        <authorList>
            <person name="Kimball J.A."/>
            <person name="Haas M.W."/>
            <person name="Macchietto M."/>
            <person name="Kono T."/>
            <person name="Duquette J."/>
            <person name="Shao M."/>
        </authorList>
    </citation>
    <scope>NUCLEOTIDE SEQUENCE</scope>
    <source>
        <tissue evidence="2">Fresh leaf tissue</tissue>
    </source>
</reference>
<evidence type="ECO:0000313" key="3">
    <source>
        <dbReference type="Proteomes" id="UP000729402"/>
    </source>
</evidence>
<evidence type="ECO:0000256" key="1">
    <source>
        <dbReference type="SAM" id="MobiDB-lite"/>
    </source>
</evidence>
<accession>A0A8J5W1X4</accession>
<dbReference type="EMBL" id="JAAALK010000283">
    <property type="protein sequence ID" value="KAG8071838.1"/>
    <property type="molecule type" value="Genomic_DNA"/>
</dbReference>
<dbReference type="AlphaFoldDB" id="A0A8J5W1X4"/>
<evidence type="ECO:0000313" key="2">
    <source>
        <dbReference type="EMBL" id="KAG8071838.1"/>
    </source>
</evidence>
<name>A0A8J5W1X4_ZIZPA</name>
<protein>
    <submittedName>
        <fullName evidence="2">Uncharacterized protein</fullName>
    </submittedName>
</protein>
<sequence>MPLAAPPPHGGQRTRPLRLAVAAHPSIHPSTTARADSPPPPALALADWLISRQRPRPWLPVARRSTHVSPGSAHGDSPRPQRREGRWTFRRPTGALLPHPWTRAQVVVPPLAAARSHPPV</sequence>
<keyword evidence="3" id="KW-1185">Reference proteome</keyword>
<proteinExistence type="predicted"/>
<gene>
    <name evidence="2" type="ORF">GUJ93_ZPchr0006g46057</name>
</gene>
<feature type="region of interest" description="Disordered" evidence="1">
    <location>
        <begin position="60"/>
        <end position="95"/>
    </location>
</feature>
<feature type="compositionally biased region" description="Basic and acidic residues" evidence="1">
    <location>
        <begin position="76"/>
        <end position="87"/>
    </location>
</feature>